<dbReference type="InterPro" id="IPR012460">
    <property type="entry name" value="DUF1667"/>
</dbReference>
<dbReference type="Proteomes" id="UP000062160">
    <property type="component" value="Unassembled WGS sequence"/>
</dbReference>
<name>A0A0U9I4E7_9FIRM</name>
<accession>A0A0U9I4E7</accession>
<reference evidence="1" key="1">
    <citation type="journal article" date="2016" name="Genome Announc.">
        <title>Draft Genome Sequence of the Syntrophic Lactate-Degrading Bacterium Tepidanaerobacter syntrophicus JLT.</title>
        <authorList>
            <person name="Matsuura N."/>
            <person name="Ohashi A."/>
            <person name="Tourlousse D.M."/>
            <person name="Sekiguchi Y."/>
        </authorList>
    </citation>
    <scope>NUCLEOTIDE SEQUENCE [LARGE SCALE GENOMIC DNA]</scope>
    <source>
        <strain evidence="1">JL</strain>
    </source>
</reference>
<sequence length="123" mass="13377">MQSVEVDKTVTCIICPKGCQIDVKLVDGNIESIKNYGCKRGIEYAKNEVLDPRRTLTTTLKLADGRMLPVKTKEPIPKKLLKRAMVELKDVTVSPPVKIGDVVVSNVVGTGIDIVATGNAEKK</sequence>
<dbReference type="Gene3D" id="3.10.530.10">
    <property type="entry name" value="CPE0013-like"/>
    <property type="match status" value="1"/>
</dbReference>
<dbReference type="InterPro" id="IPR036593">
    <property type="entry name" value="CPE0013-like_sf"/>
</dbReference>
<dbReference type="SUPFAM" id="SSF160148">
    <property type="entry name" value="CPE0013-like"/>
    <property type="match status" value="1"/>
</dbReference>
<dbReference type="PANTHER" id="PTHR39450">
    <property type="entry name" value="MOLYBDOPTERIN OXIDOREDUCTASE, 4FE-4S CLUSTER-BINDING SUBUNIT"/>
    <property type="match status" value="1"/>
</dbReference>
<dbReference type="Pfam" id="PF07892">
    <property type="entry name" value="DUF1667"/>
    <property type="match status" value="1"/>
</dbReference>
<gene>
    <name evidence="1" type="ORF">TSYNT_7194</name>
</gene>
<proteinExistence type="predicted"/>
<organism evidence="1">
    <name type="scientific">Tepidanaerobacter syntrophicus</name>
    <dbReference type="NCBI Taxonomy" id="224999"/>
    <lineage>
        <taxon>Bacteria</taxon>
        <taxon>Bacillati</taxon>
        <taxon>Bacillota</taxon>
        <taxon>Clostridia</taxon>
        <taxon>Thermosediminibacterales</taxon>
        <taxon>Tepidanaerobacteraceae</taxon>
        <taxon>Tepidanaerobacter</taxon>
    </lineage>
</organism>
<dbReference type="EMBL" id="DF977001">
    <property type="protein sequence ID" value="GAQ25176.1"/>
    <property type="molecule type" value="Genomic_DNA"/>
</dbReference>
<keyword evidence="2" id="KW-1185">Reference proteome</keyword>
<evidence type="ECO:0000313" key="1">
    <source>
        <dbReference type="EMBL" id="GAQ25176.1"/>
    </source>
</evidence>
<dbReference type="OrthoDB" id="9811531at2"/>
<protein>
    <submittedName>
        <fullName evidence="1">CxxC motif-containing protein</fullName>
    </submittedName>
</protein>
<dbReference type="STRING" id="224999.GCA_001485475_01191"/>
<dbReference type="AlphaFoldDB" id="A0A0U9I4E7"/>
<dbReference type="PANTHER" id="PTHR39450:SF1">
    <property type="entry name" value="DUF1667 DOMAIN-CONTAINING PROTEIN"/>
    <property type="match status" value="1"/>
</dbReference>
<evidence type="ECO:0000313" key="2">
    <source>
        <dbReference type="Proteomes" id="UP000062160"/>
    </source>
</evidence>
<dbReference type="RefSeq" id="WP_059032582.1">
    <property type="nucleotide sequence ID" value="NZ_DF977001.1"/>
</dbReference>